<proteinExistence type="predicted"/>
<organism evidence="1 2">
    <name type="scientific">Blautia obeum</name>
    <dbReference type="NCBI Taxonomy" id="40520"/>
    <lineage>
        <taxon>Bacteria</taxon>
        <taxon>Bacillati</taxon>
        <taxon>Bacillota</taxon>
        <taxon>Clostridia</taxon>
        <taxon>Lachnospirales</taxon>
        <taxon>Lachnospiraceae</taxon>
        <taxon>Blautia</taxon>
    </lineage>
</organism>
<dbReference type="EMBL" id="QSKO01000017">
    <property type="protein sequence ID" value="RHE72976.1"/>
    <property type="molecule type" value="Genomic_DNA"/>
</dbReference>
<evidence type="ECO:0000313" key="1">
    <source>
        <dbReference type="EMBL" id="RHE72976.1"/>
    </source>
</evidence>
<reference evidence="1 2" key="1">
    <citation type="submission" date="2018-08" db="EMBL/GenBank/DDBJ databases">
        <title>A genome reference for cultivated species of the human gut microbiota.</title>
        <authorList>
            <person name="Zou Y."/>
            <person name="Xue W."/>
            <person name="Luo G."/>
        </authorList>
    </citation>
    <scope>NUCLEOTIDE SEQUENCE [LARGE SCALE GENOMIC DNA]</scope>
    <source>
        <strain evidence="1 2">AM27-32LB</strain>
    </source>
</reference>
<evidence type="ECO:0000313" key="2">
    <source>
        <dbReference type="Proteomes" id="UP000283928"/>
    </source>
</evidence>
<gene>
    <name evidence="1" type="ORF">DW723_11740</name>
</gene>
<dbReference type="Proteomes" id="UP000283928">
    <property type="component" value="Unassembled WGS sequence"/>
</dbReference>
<evidence type="ECO:0008006" key="3">
    <source>
        <dbReference type="Google" id="ProtNLM"/>
    </source>
</evidence>
<comment type="caution">
    <text evidence="1">The sequence shown here is derived from an EMBL/GenBank/DDBJ whole genome shotgun (WGS) entry which is preliminary data.</text>
</comment>
<protein>
    <recommendedName>
        <fullName evidence="3">NUMOD4 domain-containing protein</fullName>
    </recommendedName>
</protein>
<name>A0A414KCF3_9FIRM</name>
<dbReference type="AlphaFoldDB" id="A0A414KCF3"/>
<sequence>MEKISENWKDIGYNRYTAARYVISADGRIMNKNTGHILTTKHVCGHRRVILQIAGSRPKSFLR</sequence>
<accession>A0A414KCF3</accession>